<dbReference type="Pfam" id="PF04838">
    <property type="entry name" value="Baculo_LEF5"/>
    <property type="match status" value="1"/>
</dbReference>
<evidence type="ECO:0000259" key="2">
    <source>
        <dbReference type="Pfam" id="PF11792"/>
    </source>
</evidence>
<organism evidence="3">
    <name type="scientific">Lymantria dispar multicapsid nuclear polyhedrosis virus</name>
    <name type="common">LdMNPV</name>
    <dbReference type="NCBI Taxonomy" id="10449"/>
    <lineage>
        <taxon>Viruses</taxon>
        <taxon>Viruses incertae sedis</taxon>
        <taxon>Naldaviricetes</taxon>
        <taxon>Lefavirales</taxon>
        <taxon>Baculoviridae</taxon>
        <taxon>Alphabaculovirus</taxon>
        <taxon>Alphabaculovirus lydisparis</taxon>
    </lineage>
</organism>
<name>A0A0A0YUX5_NPVLD</name>
<dbReference type="InterPro" id="IPR021758">
    <property type="entry name" value="Baculo_LEF5_C"/>
</dbReference>
<sequence length="278" mass="32082">MAVENGAQVSVVGDREQVAAHQRAVAPQNHPQRQWHCRDLFLTFKRFRESGDYKELIAFLALNYPGQVKNKTFNFLNTGHLFHSLYAYIPAATSVGKERKQIRLSEDCVRKLFTNTKNDFNLYVELYEMLERADAASRRDCPCQLLSQRRDEINAFVNSINQKTFDCKPPKLKKELIDNIMYKYSLNWKALMLKRKVNDQDSPKKKRKIKKRTILTDESVAVGEDVLAAGRLSDMNGMSLRACRHDYAVAEKQLRAGDEAASFIHYCRVCGQLKRTLQ</sequence>
<dbReference type="EMBL" id="KM386655">
    <property type="protein sequence ID" value="AIX47939.1"/>
    <property type="molecule type" value="Genomic_DNA"/>
</dbReference>
<proteinExistence type="predicted"/>
<evidence type="ECO:0000313" key="3">
    <source>
        <dbReference type="EMBL" id="AIX47939.1"/>
    </source>
</evidence>
<evidence type="ECO:0000313" key="5">
    <source>
        <dbReference type="EMBL" id="QCQ67512.1"/>
    </source>
</evidence>
<protein>
    <submittedName>
        <fullName evidence="3">LEF-5</fullName>
    </submittedName>
    <submittedName>
        <fullName evidence="7">Late expression factor 5</fullName>
    </submittedName>
</protein>
<dbReference type="EMBL" id="MN661137">
    <property type="protein sequence ID" value="QIT08148.1"/>
    <property type="molecule type" value="Genomic_DNA"/>
</dbReference>
<dbReference type="GO" id="GO:0006355">
    <property type="term" value="P:regulation of DNA-templated transcription"/>
    <property type="evidence" value="ECO:0007669"/>
    <property type="project" value="InterPro"/>
</dbReference>
<accession>A0A0A0YUX5</accession>
<reference evidence="7" key="3">
    <citation type="submission" date="2019-11" db="EMBL/GenBank/DDBJ databases">
        <title>Strain of Lymantria dispar multiple nucleopolyhedrovirus, used for insecticide preparation.</title>
        <authorList>
            <person name="Kolosov A.V."/>
            <person name="Moiseeva A.A."/>
            <person name="Okhlopkova O.V."/>
            <person name="Safatov A.S."/>
        </authorList>
    </citation>
    <scope>NUCLEOTIDE SEQUENCE</scope>
    <source>
        <strain evidence="7">NSh-07</strain>
    </source>
</reference>
<dbReference type="EMBL" id="MK411292">
    <property type="protein sequence ID" value="QCQ67512.1"/>
    <property type="molecule type" value="Genomic_DNA"/>
</dbReference>
<feature type="domain" description="Baculoviridae late expression factor 5 C-terminal" evidence="2">
    <location>
        <begin position="232"/>
        <end position="271"/>
    </location>
</feature>
<dbReference type="EMBL" id="MK411293">
    <property type="protein sequence ID" value="QCQ67671.1"/>
    <property type="molecule type" value="Genomic_DNA"/>
</dbReference>
<feature type="domain" description="Baculoviridae late expression factor 5 N-terminal" evidence="1">
    <location>
        <begin position="39"/>
        <end position="196"/>
    </location>
</feature>
<reference evidence="3" key="1">
    <citation type="journal article" date="2015" name="Genome Announc.">
        <title>Complete Genome Sequence of the Strain of Lymantria dispar Multiple Nucleopolyhedrovirus Found in the Gypsy Moth Biopesticide Virin-ENSh.</title>
        <authorList>
            <person name="Harrison R.L."/>
            <person name="Rowley D.L."/>
        </authorList>
    </citation>
    <scope>NUCLEOTIDE SEQUENCE</scope>
    <source>
        <strain evidence="3">3029</strain>
    </source>
</reference>
<evidence type="ECO:0000313" key="7">
    <source>
        <dbReference type="EMBL" id="QIT08148.1"/>
    </source>
</evidence>
<dbReference type="Pfam" id="PF11792">
    <property type="entry name" value="Baculo_LEF5_C"/>
    <property type="match status" value="1"/>
</dbReference>
<evidence type="ECO:0000259" key="1">
    <source>
        <dbReference type="Pfam" id="PF04838"/>
    </source>
</evidence>
<dbReference type="EMBL" id="MK411291">
    <property type="protein sequence ID" value="QCQ67352.1"/>
    <property type="molecule type" value="Genomic_DNA"/>
</dbReference>
<evidence type="ECO:0000313" key="4">
    <source>
        <dbReference type="EMBL" id="QCQ67352.1"/>
    </source>
</evidence>
<dbReference type="InterPro" id="IPR006923">
    <property type="entry name" value="Baculo_LEF5_N"/>
</dbReference>
<reference evidence="4" key="2">
    <citation type="submission" date="2019-01" db="EMBL/GenBank/DDBJ databases">
        <title>New Siberian Lymantria dispar nucleopolyhedrovirus strain forms single nucleocapsids within cubic polyhedra.</title>
        <authorList>
            <person name="Pavlushin S.V."/>
            <person name="Ilinsky Y.Y."/>
            <person name="Belousova I.A."/>
            <person name="Bayborodin S.I."/>
            <person name="Lunev E.A."/>
            <person name="Toshchakov S.V."/>
            <person name="Martemyanov V.V."/>
        </authorList>
    </citation>
    <scope>NUCLEOTIDE SEQUENCE</scope>
    <source>
        <strain evidence="4">LDMN_Nsk06_pass_01_repl_01</strain>
        <strain evidence="5">LDMN_Nsk07_pass_01_repl_02</strain>
        <strain evidence="6">LDMN_Nsk15_pass_02_repl_01</strain>
    </source>
</reference>
<evidence type="ECO:0000313" key="6">
    <source>
        <dbReference type="EMBL" id="QCQ67671.1"/>
    </source>
</evidence>
<organismHost>
    <name type="scientific">Lepidoptera</name>
    <name type="common">moths &amp; butterflies</name>
    <dbReference type="NCBI Taxonomy" id="7088"/>
</organismHost>